<dbReference type="GO" id="GO:0016491">
    <property type="term" value="F:oxidoreductase activity"/>
    <property type="evidence" value="ECO:0007669"/>
    <property type="project" value="InterPro"/>
</dbReference>
<evidence type="ECO:0000313" key="3">
    <source>
        <dbReference type="Proteomes" id="UP000298061"/>
    </source>
</evidence>
<dbReference type="InterPro" id="IPR013149">
    <property type="entry name" value="ADH-like_C"/>
</dbReference>
<dbReference type="Gene3D" id="3.40.50.720">
    <property type="entry name" value="NAD(P)-binding Rossmann-like Domain"/>
    <property type="match status" value="1"/>
</dbReference>
<dbReference type="SUPFAM" id="SSF50129">
    <property type="entry name" value="GroES-like"/>
    <property type="match status" value="1"/>
</dbReference>
<dbReference type="Pfam" id="PF08240">
    <property type="entry name" value="ADH_N"/>
    <property type="match status" value="1"/>
</dbReference>
<dbReference type="AlphaFoldDB" id="A0A4Y9ZQL6"/>
<keyword evidence="3" id="KW-1185">Reference proteome</keyword>
<dbReference type="InterPro" id="IPR020843">
    <property type="entry name" value="ER"/>
</dbReference>
<name>A0A4Y9ZQL6_9AGAM</name>
<dbReference type="InterPro" id="IPR052711">
    <property type="entry name" value="Zinc_ADH-like"/>
</dbReference>
<feature type="domain" description="Enoyl reductase (ER)" evidence="1">
    <location>
        <begin position="30"/>
        <end position="345"/>
    </location>
</feature>
<comment type="caution">
    <text evidence="2">The sequence shown here is derived from an EMBL/GenBank/DDBJ whole genome shotgun (WGS) entry which is preliminary data.</text>
</comment>
<dbReference type="PANTHER" id="PTHR45033">
    <property type="match status" value="1"/>
</dbReference>
<dbReference type="OrthoDB" id="1706066at2759"/>
<sequence>MHSVRSIPATTRALVVRQAAKKSKPVYHDATIEEKPIPSLKDGEVLVKINAAAFNHRDVRSLSHIMIYGAGIVVASSKGSDELLNKRVFLVPMRGWENDPESPESPQGIGILGGGARPPIGTFSEYVAVERDQVILSPAHLDDVHVAAWPLGGVTSWRAVAINARVEIGHNVLITGIGGGVALLSLQLCLAKGSNVYVTSSSETKISQAVALGASGGVNYKHSKVLSSLEKLLKANGQTSLNSVIDSGGDDIARKLNKILKQGGRIVCYGMTGNPQISFSMREVLKNHQLIGSTMGSHQDLIDGTRFIAEHGIVPVVSHVFDGLDGAEEGFELMNRGGQFGKIVIRLQHSDSDSVSAKL</sequence>
<accession>A0A4Y9ZQL6</accession>
<evidence type="ECO:0000313" key="2">
    <source>
        <dbReference type="EMBL" id="TFY75749.1"/>
    </source>
</evidence>
<proteinExistence type="predicted"/>
<organism evidence="2 3">
    <name type="scientific">Hericium alpestre</name>
    <dbReference type="NCBI Taxonomy" id="135208"/>
    <lineage>
        <taxon>Eukaryota</taxon>
        <taxon>Fungi</taxon>
        <taxon>Dikarya</taxon>
        <taxon>Basidiomycota</taxon>
        <taxon>Agaricomycotina</taxon>
        <taxon>Agaricomycetes</taxon>
        <taxon>Russulales</taxon>
        <taxon>Hericiaceae</taxon>
        <taxon>Hericium</taxon>
    </lineage>
</organism>
<reference evidence="2 3" key="1">
    <citation type="submission" date="2019-02" db="EMBL/GenBank/DDBJ databases">
        <title>Genome sequencing of the rare red list fungi Hericium alpestre (H. flagellum).</title>
        <authorList>
            <person name="Buettner E."/>
            <person name="Kellner H."/>
        </authorList>
    </citation>
    <scope>NUCLEOTIDE SEQUENCE [LARGE SCALE GENOMIC DNA]</scope>
    <source>
        <strain evidence="2 3">DSM 108284</strain>
    </source>
</reference>
<dbReference type="SUPFAM" id="SSF51735">
    <property type="entry name" value="NAD(P)-binding Rossmann-fold domains"/>
    <property type="match status" value="1"/>
</dbReference>
<dbReference type="Pfam" id="PF00107">
    <property type="entry name" value="ADH_zinc_N"/>
    <property type="match status" value="1"/>
</dbReference>
<dbReference type="InterPro" id="IPR036291">
    <property type="entry name" value="NAD(P)-bd_dom_sf"/>
</dbReference>
<evidence type="ECO:0000259" key="1">
    <source>
        <dbReference type="SMART" id="SM00829"/>
    </source>
</evidence>
<dbReference type="PANTHER" id="PTHR45033:SF3">
    <property type="entry name" value="DEHYDROGENASE, PUTATIVE (AFU_ORTHOLOGUE AFUA_2G13270)-RELATED"/>
    <property type="match status" value="1"/>
</dbReference>
<dbReference type="Proteomes" id="UP000298061">
    <property type="component" value="Unassembled WGS sequence"/>
</dbReference>
<dbReference type="Gene3D" id="3.90.180.10">
    <property type="entry name" value="Medium-chain alcohol dehydrogenases, catalytic domain"/>
    <property type="match status" value="1"/>
</dbReference>
<protein>
    <recommendedName>
        <fullName evidence="1">Enoyl reductase (ER) domain-containing protein</fullName>
    </recommendedName>
</protein>
<dbReference type="EMBL" id="SFCI01001446">
    <property type="protein sequence ID" value="TFY75749.1"/>
    <property type="molecule type" value="Genomic_DNA"/>
</dbReference>
<dbReference type="STRING" id="135208.A0A4Y9ZQL6"/>
<dbReference type="InterPro" id="IPR013154">
    <property type="entry name" value="ADH-like_N"/>
</dbReference>
<gene>
    <name evidence="2" type="ORF">EWM64_g8262</name>
</gene>
<dbReference type="SMART" id="SM00829">
    <property type="entry name" value="PKS_ER"/>
    <property type="match status" value="1"/>
</dbReference>
<dbReference type="InterPro" id="IPR011032">
    <property type="entry name" value="GroES-like_sf"/>
</dbReference>